<keyword evidence="2" id="KW-1185">Reference proteome</keyword>
<dbReference type="InterPro" id="IPR036894">
    <property type="entry name" value="YbaB-like_sf"/>
</dbReference>
<evidence type="ECO:0000313" key="2">
    <source>
        <dbReference type="Proteomes" id="UP001602013"/>
    </source>
</evidence>
<dbReference type="RefSeq" id="WP_387409349.1">
    <property type="nucleotide sequence ID" value="NZ_JBIASD010000004.1"/>
</dbReference>
<dbReference type="Proteomes" id="UP001602013">
    <property type="component" value="Unassembled WGS sequence"/>
</dbReference>
<gene>
    <name evidence="1" type="ORF">ACFYXI_07145</name>
</gene>
<proteinExistence type="predicted"/>
<dbReference type="InterPro" id="IPR004401">
    <property type="entry name" value="YbaB/EbfC"/>
</dbReference>
<accession>A0ABW6SNE1</accession>
<comment type="caution">
    <text evidence="1">The sequence shown here is derived from an EMBL/GenBank/DDBJ whole genome shotgun (WGS) entry which is preliminary data.</text>
</comment>
<dbReference type="Gene3D" id="3.30.1310.10">
    <property type="entry name" value="Nucleoid-associated protein YbaB-like domain"/>
    <property type="match status" value="1"/>
</dbReference>
<sequence>MYGRQFDPADLTDRSLDEVAHQHERVLAWLETAQPDLDRIVGTAETAEGQVGATVDVNGRVREVSYGPRATRAGSQVLAEQTLVAVREACADAQRQVHDLMREGMPGFDPVAADEQFQRLLTDWN</sequence>
<reference evidence="1 2" key="1">
    <citation type="submission" date="2024-10" db="EMBL/GenBank/DDBJ databases">
        <title>The Natural Products Discovery Center: Release of the First 8490 Sequenced Strains for Exploring Actinobacteria Biosynthetic Diversity.</title>
        <authorList>
            <person name="Kalkreuter E."/>
            <person name="Kautsar S.A."/>
            <person name="Yang D."/>
            <person name="Bader C.D."/>
            <person name="Teijaro C.N."/>
            <person name="Fluegel L."/>
            <person name="Davis C.M."/>
            <person name="Simpson J.R."/>
            <person name="Lauterbach L."/>
            <person name="Steele A.D."/>
            <person name="Gui C."/>
            <person name="Meng S."/>
            <person name="Li G."/>
            <person name="Viehrig K."/>
            <person name="Ye F."/>
            <person name="Su P."/>
            <person name="Kiefer A.F."/>
            <person name="Nichols A."/>
            <person name="Cepeda A.J."/>
            <person name="Yan W."/>
            <person name="Fan B."/>
            <person name="Jiang Y."/>
            <person name="Adhikari A."/>
            <person name="Zheng C.-J."/>
            <person name="Schuster L."/>
            <person name="Cowan T.M."/>
            <person name="Smanski M.J."/>
            <person name="Chevrette M.G."/>
            <person name="De Carvalho L.P.S."/>
            <person name="Shen B."/>
        </authorList>
    </citation>
    <scope>NUCLEOTIDE SEQUENCE [LARGE SCALE GENOMIC DNA]</scope>
    <source>
        <strain evidence="1 2">NPDC002173</strain>
    </source>
</reference>
<dbReference type="EMBL" id="JBIASD010000004">
    <property type="protein sequence ID" value="MFF3665353.1"/>
    <property type="molecule type" value="Genomic_DNA"/>
</dbReference>
<evidence type="ECO:0000313" key="1">
    <source>
        <dbReference type="EMBL" id="MFF3665353.1"/>
    </source>
</evidence>
<name>A0ABW6SNE1_9ACTN</name>
<organism evidence="1 2">
    <name type="scientific">Microtetraspora malaysiensis</name>
    <dbReference type="NCBI Taxonomy" id="161358"/>
    <lineage>
        <taxon>Bacteria</taxon>
        <taxon>Bacillati</taxon>
        <taxon>Actinomycetota</taxon>
        <taxon>Actinomycetes</taxon>
        <taxon>Streptosporangiales</taxon>
        <taxon>Streptosporangiaceae</taxon>
        <taxon>Microtetraspora</taxon>
    </lineage>
</organism>
<dbReference type="SUPFAM" id="SSF82607">
    <property type="entry name" value="YbaB-like"/>
    <property type="match status" value="1"/>
</dbReference>
<dbReference type="Pfam" id="PF02575">
    <property type="entry name" value="YbaB_DNA_bd"/>
    <property type="match status" value="1"/>
</dbReference>
<protein>
    <submittedName>
        <fullName evidence="1">YbaB/EbfC family nucleoid-associated protein</fullName>
    </submittedName>
</protein>